<comment type="similarity">
    <text evidence="1">Belongs to the paxM FAD-dependent monooxygenase family.</text>
</comment>
<evidence type="ECO:0000256" key="1">
    <source>
        <dbReference type="ARBA" id="ARBA00007992"/>
    </source>
</evidence>
<feature type="domain" description="FAD-binding" evidence="8">
    <location>
        <begin position="20"/>
        <end position="184"/>
    </location>
</feature>
<evidence type="ECO:0000256" key="6">
    <source>
        <dbReference type="SAM" id="MobiDB-lite"/>
    </source>
</evidence>
<dbReference type="GeneID" id="27322526"/>
<dbReference type="InterPro" id="IPR002938">
    <property type="entry name" value="FAD-bd"/>
</dbReference>
<name>A0A0D1ZHZ4_EXOME</name>
<protein>
    <recommendedName>
        <fullName evidence="8">FAD-binding domain-containing protein</fullName>
    </recommendedName>
</protein>
<dbReference type="EMBL" id="KN847522">
    <property type="protein sequence ID" value="KIV93469.1"/>
    <property type="molecule type" value="Genomic_DNA"/>
</dbReference>
<dbReference type="Gene3D" id="3.50.50.60">
    <property type="entry name" value="FAD/NAD(P)-binding domain"/>
    <property type="match status" value="1"/>
</dbReference>
<dbReference type="OrthoDB" id="16820at2759"/>
<keyword evidence="7" id="KW-0812">Transmembrane</keyword>
<proteinExistence type="inferred from homology"/>
<keyword evidence="7" id="KW-1133">Transmembrane helix</keyword>
<dbReference type="GO" id="GO:0004497">
    <property type="term" value="F:monooxygenase activity"/>
    <property type="evidence" value="ECO:0007669"/>
    <property type="project" value="UniProtKB-KW"/>
</dbReference>
<dbReference type="PRINTS" id="PR00420">
    <property type="entry name" value="RNGMNOXGNASE"/>
</dbReference>
<keyword evidence="7" id="KW-0472">Membrane</keyword>
<feature type="region of interest" description="Disordered" evidence="6">
    <location>
        <begin position="440"/>
        <end position="460"/>
    </location>
</feature>
<dbReference type="PANTHER" id="PTHR13789:SF147">
    <property type="entry name" value="PUTATIVE (AFU_ORTHOLOGUE AFUA_2G01950)-RELATED"/>
    <property type="match status" value="1"/>
</dbReference>
<organism evidence="9 10">
    <name type="scientific">Exophiala mesophila</name>
    <name type="common">Black yeast-like fungus</name>
    <dbReference type="NCBI Taxonomy" id="212818"/>
    <lineage>
        <taxon>Eukaryota</taxon>
        <taxon>Fungi</taxon>
        <taxon>Dikarya</taxon>
        <taxon>Ascomycota</taxon>
        <taxon>Pezizomycotina</taxon>
        <taxon>Eurotiomycetes</taxon>
        <taxon>Chaetothyriomycetidae</taxon>
        <taxon>Chaetothyriales</taxon>
        <taxon>Herpotrichiellaceae</taxon>
        <taxon>Exophiala</taxon>
    </lineage>
</organism>
<dbReference type="STRING" id="212818.A0A0D1ZHZ4"/>
<dbReference type="OMA" id="IAGYCPT"/>
<dbReference type="InterPro" id="IPR036188">
    <property type="entry name" value="FAD/NAD-bd_sf"/>
</dbReference>
<evidence type="ECO:0000256" key="3">
    <source>
        <dbReference type="ARBA" id="ARBA00022827"/>
    </source>
</evidence>
<dbReference type="RefSeq" id="XP_016225043.1">
    <property type="nucleotide sequence ID" value="XM_016369255.1"/>
</dbReference>
<evidence type="ECO:0000313" key="9">
    <source>
        <dbReference type="EMBL" id="KIV93469.1"/>
    </source>
</evidence>
<reference evidence="9 10" key="1">
    <citation type="submission" date="2015-01" db="EMBL/GenBank/DDBJ databases">
        <title>The Genome Sequence of Exophiala mesophila CBS40295.</title>
        <authorList>
            <consortium name="The Broad Institute Genomics Platform"/>
            <person name="Cuomo C."/>
            <person name="de Hoog S."/>
            <person name="Gorbushina A."/>
            <person name="Stielow B."/>
            <person name="Teixiera M."/>
            <person name="Abouelleil A."/>
            <person name="Chapman S.B."/>
            <person name="Priest M."/>
            <person name="Young S.K."/>
            <person name="Wortman J."/>
            <person name="Nusbaum C."/>
            <person name="Birren B."/>
        </authorList>
    </citation>
    <scope>NUCLEOTIDE SEQUENCE [LARGE SCALE GENOMIC DNA]</scope>
    <source>
        <strain evidence="9 10">CBS 40295</strain>
    </source>
</reference>
<dbReference type="SUPFAM" id="SSF54373">
    <property type="entry name" value="FAD-linked reductases, C-terminal domain"/>
    <property type="match status" value="1"/>
</dbReference>
<evidence type="ECO:0000256" key="5">
    <source>
        <dbReference type="ARBA" id="ARBA00023033"/>
    </source>
</evidence>
<dbReference type="HOGENOM" id="CLU_009665_19_3_1"/>
<dbReference type="GO" id="GO:0071949">
    <property type="term" value="F:FAD binding"/>
    <property type="evidence" value="ECO:0007669"/>
    <property type="project" value="InterPro"/>
</dbReference>
<keyword evidence="3" id="KW-0274">FAD</keyword>
<dbReference type="InterPro" id="IPR050493">
    <property type="entry name" value="FAD-dep_Monooxygenase_BioMet"/>
</dbReference>
<keyword evidence="5" id="KW-0503">Monooxygenase</keyword>
<accession>A0A0D1ZHZ4</accession>
<dbReference type="Proteomes" id="UP000054302">
    <property type="component" value="Unassembled WGS sequence"/>
</dbReference>
<dbReference type="PANTHER" id="PTHR13789">
    <property type="entry name" value="MONOOXYGENASE"/>
    <property type="match status" value="1"/>
</dbReference>
<evidence type="ECO:0000256" key="4">
    <source>
        <dbReference type="ARBA" id="ARBA00023002"/>
    </source>
</evidence>
<gene>
    <name evidence="9" type="ORF">PV10_04681</name>
</gene>
<dbReference type="VEuPathDB" id="FungiDB:PV10_04681"/>
<dbReference type="SUPFAM" id="SSF51905">
    <property type="entry name" value="FAD/NAD(P)-binding domain"/>
    <property type="match status" value="1"/>
</dbReference>
<dbReference type="Pfam" id="PF01494">
    <property type="entry name" value="FAD_binding_3"/>
    <property type="match status" value="2"/>
</dbReference>
<keyword evidence="10" id="KW-1185">Reference proteome</keyword>
<feature type="domain" description="FAD-binding" evidence="8">
    <location>
        <begin position="323"/>
        <end position="390"/>
    </location>
</feature>
<sequence>MADNHANVTVAVYKKPQHQLSVVIIGAGLAGLALAGLLGKSGHNVVVLEAAPQISEVGAGLTCAPNLTRLLSRWGLDGSLRPKTDALQHVSLRRWQGGEVLGASPLMPEVERRYGAPQYVVHRADVHTALMHQAAGSADIQINSTVVAIDFQKPSVTLEDGRVIEADLIVGSDGMKSTCRKLMYEQLGQIDKAIPTGDAAFRACIPLEKVTDPDLREFVQRPNATRWMGAGRHVQGYPIRHGELYNLVSKIRFKSSMTDEWDKVMCHPDPGFAEESWTAKASKEDMLRQFGDWDPGFLRKLVDLIPDDNILIWQLCQHEPLPTWVMGKLVLMGDACHPMLPYVAQGAAQAIEDAAVLHLALNCVSSADELPVLLKAYELARKPRAEHIMSVAGDNRVGLHLPDGPEQEARDDKFRLLAQGGDNPDLLGNDKTQLALWGHDPEKEFLENREGESTAFSTDN</sequence>
<feature type="transmembrane region" description="Helical" evidence="7">
    <location>
        <begin position="20"/>
        <end position="39"/>
    </location>
</feature>
<dbReference type="AlphaFoldDB" id="A0A0D1ZHZ4"/>
<evidence type="ECO:0000313" key="10">
    <source>
        <dbReference type="Proteomes" id="UP000054302"/>
    </source>
</evidence>
<keyword evidence="2" id="KW-0285">Flavoprotein</keyword>
<keyword evidence="4" id="KW-0560">Oxidoreductase</keyword>
<evidence type="ECO:0000256" key="7">
    <source>
        <dbReference type="SAM" id="Phobius"/>
    </source>
</evidence>
<feature type="compositionally biased region" description="Basic and acidic residues" evidence="6">
    <location>
        <begin position="440"/>
        <end position="452"/>
    </location>
</feature>
<evidence type="ECO:0000256" key="2">
    <source>
        <dbReference type="ARBA" id="ARBA00022630"/>
    </source>
</evidence>
<evidence type="ECO:0000259" key="8">
    <source>
        <dbReference type="Pfam" id="PF01494"/>
    </source>
</evidence>